<dbReference type="InterPro" id="IPR013783">
    <property type="entry name" value="Ig-like_fold"/>
</dbReference>
<keyword evidence="3" id="KW-1185">Reference proteome</keyword>
<comment type="caution">
    <text evidence="2">The sequence shown here is derived from an EMBL/GenBank/DDBJ whole genome shotgun (WGS) entry which is preliminary data.</text>
</comment>
<dbReference type="EMBL" id="LWDX02015822">
    <property type="protein sequence ID" value="OEL34272.1"/>
    <property type="molecule type" value="Genomic_DNA"/>
</dbReference>
<organism evidence="2 3">
    <name type="scientific">Dichanthelium oligosanthes</name>
    <dbReference type="NCBI Taxonomy" id="888268"/>
    <lineage>
        <taxon>Eukaryota</taxon>
        <taxon>Viridiplantae</taxon>
        <taxon>Streptophyta</taxon>
        <taxon>Embryophyta</taxon>
        <taxon>Tracheophyta</taxon>
        <taxon>Spermatophyta</taxon>
        <taxon>Magnoliopsida</taxon>
        <taxon>Liliopsida</taxon>
        <taxon>Poales</taxon>
        <taxon>Poaceae</taxon>
        <taxon>PACMAD clade</taxon>
        <taxon>Panicoideae</taxon>
        <taxon>Panicodae</taxon>
        <taxon>Paniceae</taxon>
        <taxon>Dichantheliinae</taxon>
        <taxon>Dichanthelium</taxon>
    </lineage>
</organism>
<evidence type="ECO:0000313" key="3">
    <source>
        <dbReference type="Proteomes" id="UP000095767"/>
    </source>
</evidence>
<dbReference type="OrthoDB" id="10560242at2759"/>
<evidence type="ECO:0000313" key="2">
    <source>
        <dbReference type="EMBL" id="OEL34272.1"/>
    </source>
</evidence>
<protein>
    <recommendedName>
        <fullName evidence="4">MSP domain-containing protein</fullName>
    </recommendedName>
</protein>
<evidence type="ECO:0000256" key="1">
    <source>
        <dbReference type="SAM" id="MobiDB-lite"/>
    </source>
</evidence>
<accession>A0A1E5WA58</accession>
<gene>
    <name evidence="2" type="ORF">BAE44_0004709</name>
</gene>
<name>A0A1E5WA58_9POAL</name>
<feature type="compositionally biased region" description="Polar residues" evidence="1">
    <location>
        <begin position="114"/>
        <end position="131"/>
    </location>
</feature>
<feature type="region of interest" description="Disordered" evidence="1">
    <location>
        <begin position="66"/>
        <end position="140"/>
    </location>
</feature>
<evidence type="ECO:0008006" key="4">
    <source>
        <dbReference type="Google" id="ProtNLM"/>
    </source>
</evidence>
<proteinExistence type="predicted"/>
<dbReference type="AlphaFoldDB" id="A0A1E5WA58"/>
<sequence>MYVVTITVQAQDVREHNHADKFIVRSMKASEGLREEEITECMSGAEARKVVDEVDLMVVYETTKPQENCKRREETNMPAEEVPEAKKRKTVESVSGKGKKELSSSENAEAASMDINSSAKGQYNLHPLQSFSRHHPTNEK</sequence>
<dbReference type="Gene3D" id="2.60.40.10">
    <property type="entry name" value="Immunoglobulins"/>
    <property type="match status" value="1"/>
</dbReference>
<dbReference type="Proteomes" id="UP000095767">
    <property type="component" value="Unassembled WGS sequence"/>
</dbReference>
<reference evidence="2 3" key="1">
    <citation type="submission" date="2016-09" db="EMBL/GenBank/DDBJ databases">
        <title>The draft genome of Dichanthelium oligosanthes: A C3 panicoid grass species.</title>
        <authorList>
            <person name="Studer A.J."/>
            <person name="Schnable J.C."/>
            <person name="Brutnell T.P."/>
        </authorList>
    </citation>
    <scope>NUCLEOTIDE SEQUENCE [LARGE SCALE GENOMIC DNA]</scope>
    <source>
        <strain evidence="3">cv. Kellogg 1175</strain>
        <tissue evidence="2">Leaf</tissue>
    </source>
</reference>